<evidence type="ECO:0000313" key="2">
    <source>
        <dbReference type="EMBL" id="CAH2059763.1"/>
    </source>
</evidence>
<feature type="region of interest" description="Disordered" evidence="1">
    <location>
        <begin position="1"/>
        <end position="27"/>
    </location>
</feature>
<feature type="compositionally biased region" description="Polar residues" evidence="1">
    <location>
        <begin position="14"/>
        <end position="23"/>
    </location>
</feature>
<organism evidence="2 3">
    <name type="scientific">Iphiclides podalirius</name>
    <name type="common">scarce swallowtail</name>
    <dbReference type="NCBI Taxonomy" id="110791"/>
    <lineage>
        <taxon>Eukaryota</taxon>
        <taxon>Metazoa</taxon>
        <taxon>Ecdysozoa</taxon>
        <taxon>Arthropoda</taxon>
        <taxon>Hexapoda</taxon>
        <taxon>Insecta</taxon>
        <taxon>Pterygota</taxon>
        <taxon>Neoptera</taxon>
        <taxon>Endopterygota</taxon>
        <taxon>Lepidoptera</taxon>
        <taxon>Glossata</taxon>
        <taxon>Ditrysia</taxon>
        <taxon>Papilionoidea</taxon>
        <taxon>Papilionidae</taxon>
        <taxon>Papilioninae</taxon>
        <taxon>Iphiclides</taxon>
    </lineage>
</organism>
<reference evidence="2" key="1">
    <citation type="submission" date="2022-03" db="EMBL/GenBank/DDBJ databases">
        <authorList>
            <person name="Martin H S."/>
        </authorList>
    </citation>
    <scope>NUCLEOTIDE SEQUENCE</scope>
</reference>
<dbReference type="EMBL" id="OW152838">
    <property type="protein sequence ID" value="CAH2059763.1"/>
    <property type="molecule type" value="Genomic_DNA"/>
</dbReference>
<keyword evidence="3" id="KW-1185">Reference proteome</keyword>
<gene>
    <name evidence="2" type="ORF">IPOD504_LOCUS11012</name>
</gene>
<accession>A0ABN8IKE6</accession>
<feature type="non-terminal residue" evidence="2">
    <location>
        <position position="1"/>
    </location>
</feature>
<protein>
    <submittedName>
        <fullName evidence="2">Uncharacterized protein</fullName>
    </submittedName>
</protein>
<name>A0ABN8IKE6_9NEOP</name>
<dbReference type="Proteomes" id="UP000837857">
    <property type="component" value="Chromosome 26"/>
</dbReference>
<sequence>MRVGIPHASEDLAANSTRQTNTRPDGHTPIIAFNHGCIRKYLGWRSRRSDAARVSASIVIRFKRACPDPKVVVGSGALAAASYGGDCDRAYATGSIDPDVSGAAPPLPPLHPRPRLHPTIATLRIEKVQRNEFGVDAPSGAGGEEAHNWTINARRLQSGR</sequence>
<proteinExistence type="predicted"/>
<evidence type="ECO:0000256" key="1">
    <source>
        <dbReference type="SAM" id="MobiDB-lite"/>
    </source>
</evidence>
<evidence type="ECO:0000313" key="3">
    <source>
        <dbReference type="Proteomes" id="UP000837857"/>
    </source>
</evidence>